<dbReference type="InterPro" id="IPR011765">
    <property type="entry name" value="Pept_M16_N"/>
</dbReference>
<dbReference type="SUPFAM" id="SSF63411">
    <property type="entry name" value="LuxS/MPP-like metallohydrolase"/>
    <property type="match status" value="2"/>
</dbReference>
<evidence type="ECO:0000313" key="5">
    <source>
        <dbReference type="Proteomes" id="UP000295357"/>
    </source>
</evidence>
<feature type="domain" description="Peptidase M16 C-terminal" evidence="3">
    <location>
        <begin position="213"/>
        <end position="388"/>
    </location>
</feature>
<dbReference type="AlphaFoldDB" id="A0A4V3CK59"/>
<dbReference type="GO" id="GO:0046872">
    <property type="term" value="F:metal ion binding"/>
    <property type="evidence" value="ECO:0007669"/>
    <property type="project" value="InterPro"/>
</dbReference>
<sequence length="506" mass="53280">MSSPGPMRARRRLLLGAASAGLWPHAGAQPLPEQVPEQAPAPGPWVPALPWSVQGWRLSNGLRVLMAPRPGWPLVSLQLQLGLGSLLDPPTKAGLAQLLLDVLSRGRTAGGELAWAAESLGASLEAQTQSLGASLSLSLAAPRLHEGLALLAELVLRPQLPAAGLEAARQQMLERLREAQADPAALAQALGRRLFWGDSAAGRLATPASLGRIRREDLLALQRSQLSPQLSSLIICGDFEPGPLRALLERQWGRWQPGPQPGQLPTPVQARPLGSRSLWVHLPEAGQSVVQLLAPHAGLEAAADLPVAQLAQAVLGQGYSSRLGLEVRIKRGLSYGASSQVESLPGGGWLSAQAQTRHEGAAEVAGLMAAQILGLGQQAVPAEELAARRSSWLGEQQRRMESRVGLAAALGEQIQQGLAPESPQRLAARLQAVDAQALQAYAARYWRPEGLRRVVVGDLNLAGAGLRALDPGAWVLAARDLDLESPLLRHRSRRGAGGTPGPGGSG</sequence>
<feature type="signal peptide" evidence="1">
    <location>
        <begin position="1"/>
        <end position="28"/>
    </location>
</feature>
<dbReference type="RefSeq" id="WP_133601641.1">
    <property type="nucleotide sequence ID" value="NZ_JAUFPJ010000005.1"/>
</dbReference>
<proteinExistence type="predicted"/>
<name>A0A4V3CK59_9BURK</name>
<keyword evidence="4" id="KW-0645">Protease</keyword>
<evidence type="ECO:0000259" key="2">
    <source>
        <dbReference type="Pfam" id="PF00675"/>
    </source>
</evidence>
<dbReference type="Gene3D" id="3.30.830.10">
    <property type="entry name" value="Metalloenzyme, LuxS/M16 peptidase-like"/>
    <property type="match status" value="2"/>
</dbReference>
<reference evidence="4 5" key="1">
    <citation type="submission" date="2019-03" db="EMBL/GenBank/DDBJ databases">
        <title>Genomic Encyclopedia of Type Strains, Phase IV (KMG-IV): sequencing the most valuable type-strain genomes for metagenomic binning, comparative biology and taxonomic classification.</title>
        <authorList>
            <person name="Goeker M."/>
        </authorList>
    </citation>
    <scope>NUCLEOTIDE SEQUENCE [LARGE SCALE GENOMIC DNA]</scope>
    <source>
        <strain evidence="4 5">DSM 25082</strain>
    </source>
</reference>
<dbReference type="InterPro" id="IPR007863">
    <property type="entry name" value="Peptidase_M16_C"/>
</dbReference>
<gene>
    <name evidence="4" type="ORF">DFR39_101170</name>
</gene>
<evidence type="ECO:0000313" key="4">
    <source>
        <dbReference type="EMBL" id="TDP12697.1"/>
    </source>
</evidence>
<keyword evidence="5" id="KW-1185">Reference proteome</keyword>
<dbReference type="InterPro" id="IPR006311">
    <property type="entry name" value="TAT_signal"/>
</dbReference>
<accession>A0A4V3CK59</accession>
<keyword evidence="1" id="KW-0732">Signal</keyword>
<dbReference type="Proteomes" id="UP000295357">
    <property type="component" value="Unassembled WGS sequence"/>
</dbReference>
<dbReference type="GO" id="GO:0008233">
    <property type="term" value="F:peptidase activity"/>
    <property type="evidence" value="ECO:0007669"/>
    <property type="project" value="UniProtKB-KW"/>
</dbReference>
<evidence type="ECO:0000256" key="1">
    <source>
        <dbReference type="SAM" id="SignalP"/>
    </source>
</evidence>
<organism evidence="4 5">
    <name type="scientific">Roseateles asaccharophilus</name>
    <dbReference type="NCBI Taxonomy" id="582607"/>
    <lineage>
        <taxon>Bacteria</taxon>
        <taxon>Pseudomonadati</taxon>
        <taxon>Pseudomonadota</taxon>
        <taxon>Betaproteobacteria</taxon>
        <taxon>Burkholderiales</taxon>
        <taxon>Sphaerotilaceae</taxon>
        <taxon>Roseateles</taxon>
    </lineage>
</organism>
<evidence type="ECO:0000259" key="3">
    <source>
        <dbReference type="Pfam" id="PF05193"/>
    </source>
</evidence>
<dbReference type="GO" id="GO:0006508">
    <property type="term" value="P:proteolysis"/>
    <property type="evidence" value="ECO:0007669"/>
    <property type="project" value="UniProtKB-KW"/>
</dbReference>
<dbReference type="Pfam" id="PF00675">
    <property type="entry name" value="Peptidase_M16"/>
    <property type="match status" value="1"/>
</dbReference>
<dbReference type="PROSITE" id="PS51318">
    <property type="entry name" value="TAT"/>
    <property type="match status" value="1"/>
</dbReference>
<feature type="domain" description="Peptidase M16 N-terminal" evidence="2">
    <location>
        <begin position="66"/>
        <end position="195"/>
    </location>
</feature>
<keyword evidence="4" id="KW-0378">Hydrolase</keyword>
<protein>
    <submittedName>
        <fullName evidence="4">Zinc protease</fullName>
    </submittedName>
</protein>
<dbReference type="InterPro" id="IPR050361">
    <property type="entry name" value="MPP/UQCRC_Complex"/>
</dbReference>
<dbReference type="InterPro" id="IPR011249">
    <property type="entry name" value="Metalloenz_LuxS/M16"/>
</dbReference>
<dbReference type="PANTHER" id="PTHR11851">
    <property type="entry name" value="METALLOPROTEASE"/>
    <property type="match status" value="1"/>
</dbReference>
<dbReference type="EMBL" id="SNXE01000001">
    <property type="protein sequence ID" value="TDP12697.1"/>
    <property type="molecule type" value="Genomic_DNA"/>
</dbReference>
<feature type="chain" id="PRO_5020514197" evidence="1">
    <location>
        <begin position="29"/>
        <end position="506"/>
    </location>
</feature>
<dbReference type="PANTHER" id="PTHR11851:SF224">
    <property type="entry name" value="PROCESSING PROTEASE"/>
    <property type="match status" value="1"/>
</dbReference>
<comment type="caution">
    <text evidence="4">The sequence shown here is derived from an EMBL/GenBank/DDBJ whole genome shotgun (WGS) entry which is preliminary data.</text>
</comment>
<dbReference type="Pfam" id="PF05193">
    <property type="entry name" value="Peptidase_M16_C"/>
    <property type="match status" value="1"/>
</dbReference>
<dbReference type="OrthoDB" id="9811314at2"/>